<feature type="compositionally biased region" description="Pro residues" evidence="1">
    <location>
        <begin position="24"/>
        <end position="37"/>
    </location>
</feature>
<keyword evidence="3" id="KW-1185">Reference proteome</keyword>
<protein>
    <submittedName>
        <fullName evidence="2">Uncharacterized protein</fullName>
    </submittedName>
</protein>
<dbReference type="Proteomes" id="UP000313359">
    <property type="component" value="Unassembled WGS sequence"/>
</dbReference>
<feature type="region of interest" description="Disordered" evidence="1">
    <location>
        <begin position="244"/>
        <end position="275"/>
    </location>
</feature>
<dbReference type="AlphaFoldDB" id="A0A5C2S222"/>
<dbReference type="STRING" id="1328759.A0A5C2S222"/>
<feature type="compositionally biased region" description="Basic residues" evidence="1">
    <location>
        <begin position="255"/>
        <end position="269"/>
    </location>
</feature>
<dbReference type="EMBL" id="ML122280">
    <property type="protein sequence ID" value="RPD57520.1"/>
    <property type="molecule type" value="Genomic_DNA"/>
</dbReference>
<accession>A0A5C2S222</accession>
<evidence type="ECO:0000313" key="2">
    <source>
        <dbReference type="EMBL" id="RPD57520.1"/>
    </source>
</evidence>
<evidence type="ECO:0000256" key="1">
    <source>
        <dbReference type="SAM" id="MobiDB-lite"/>
    </source>
</evidence>
<dbReference type="Pfam" id="PF14223">
    <property type="entry name" value="Retrotran_gag_2"/>
    <property type="match status" value="1"/>
</dbReference>
<dbReference type="OrthoDB" id="3049716at2759"/>
<evidence type="ECO:0000313" key="3">
    <source>
        <dbReference type="Proteomes" id="UP000313359"/>
    </source>
</evidence>
<reference evidence="2" key="1">
    <citation type="journal article" date="2018" name="Genome Biol. Evol.">
        <title>Genomics and development of Lentinus tigrinus, a white-rot wood-decaying mushroom with dimorphic fruiting bodies.</title>
        <authorList>
            <person name="Wu B."/>
            <person name="Xu Z."/>
            <person name="Knudson A."/>
            <person name="Carlson A."/>
            <person name="Chen N."/>
            <person name="Kovaka S."/>
            <person name="LaButti K."/>
            <person name="Lipzen A."/>
            <person name="Pennachio C."/>
            <person name="Riley R."/>
            <person name="Schakwitz W."/>
            <person name="Umezawa K."/>
            <person name="Ohm R.A."/>
            <person name="Grigoriev I.V."/>
            <person name="Nagy L.G."/>
            <person name="Gibbons J."/>
            <person name="Hibbett D."/>
        </authorList>
    </citation>
    <scope>NUCLEOTIDE SEQUENCE [LARGE SCALE GENOMIC DNA]</scope>
    <source>
        <strain evidence="2">ALCF2SS1-6</strain>
    </source>
</reference>
<organism evidence="2 3">
    <name type="scientific">Lentinus tigrinus ALCF2SS1-6</name>
    <dbReference type="NCBI Taxonomy" id="1328759"/>
    <lineage>
        <taxon>Eukaryota</taxon>
        <taxon>Fungi</taxon>
        <taxon>Dikarya</taxon>
        <taxon>Basidiomycota</taxon>
        <taxon>Agaricomycotina</taxon>
        <taxon>Agaricomycetes</taxon>
        <taxon>Polyporales</taxon>
        <taxon>Polyporaceae</taxon>
        <taxon>Lentinus</taxon>
    </lineage>
</organism>
<sequence>MGGSDGSSGGPSAPTGNAALSDTPPVPPSPSPNPAKPYIPAASIPSIFLVQPKDEDLLDLSRHNWPKWSKKIRRILCLCLGGLLGYVDGHVQCPDASIWPEENNIWLSNDEMVRSFCGHRAEGDDLRLIESASSAYDMWELLRQRHERQDPNAQTLLLLDLLNTRFDSSLPLADQGRDVIEHCERITAMGSLSANSLAVAALLNILGQDFRNVATAFVCELSSSETLTTDRIIRRLESEQQIINGRISSGAAPSQKRKRNKKSAPRRTPRPLPRL</sequence>
<name>A0A5C2S222_9APHY</name>
<proteinExistence type="predicted"/>
<feature type="region of interest" description="Disordered" evidence="1">
    <location>
        <begin position="1"/>
        <end position="37"/>
    </location>
</feature>
<gene>
    <name evidence="2" type="ORF">L227DRAFT_577831</name>
</gene>